<evidence type="ECO:0000313" key="3">
    <source>
        <dbReference type="Proteomes" id="UP000284706"/>
    </source>
</evidence>
<name>A0A409Y7T9_9AGAR</name>
<dbReference type="InParanoid" id="A0A409Y7T9"/>
<feature type="compositionally biased region" description="Basic and acidic residues" evidence="1">
    <location>
        <begin position="47"/>
        <end position="61"/>
    </location>
</feature>
<accession>A0A409Y7T9</accession>
<dbReference type="AlphaFoldDB" id="A0A409Y7T9"/>
<organism evidence="2 3">
    <name type="scientific">Gymnopilus dilepis</name>
    <dbReference type="NCBI Taxonomy" id="231916"/>
    <lineage>
        <taxon>Eukaryota</taxon>
        <taxon>Fungi</taxon>
        <taxon>Dikarya</taxon>
        <taxon>Basidiomycota</taxon>
        <taxon>Agaricomycotina</taxon>
        <taxon>Agaricomycetes</taxon>
        <taxon>Agaricomycetidae</taxon>
        <taxon>Agaricales</taxon>
        <taxon>Agaricineae</taxon>
        <taxon>Hymenogastraceae</taxon>
        <taxon>Gymnopilus</taxon>
    </lineage>
</organism>
<evidence type="ECO:0000256" key="1">
    <source>
        <dbReference type="SAM" id="MobiDB-lite"/>
    </source>
</evidence>
<protein>
    <submittedName>
        <fullName evidence="2">Uncharacterized protein</fullName>
    </submittedName>
</protein>
<reference evidence="2 3" key="1">
    <citation type="journal article" date="2018" name="Evol. Lett.">
        <title>Horizontal gene cluster transfer increased hallucinogenic mushroom diversity.</title>
        <authorList>
            <person name="Reynolds H.T."/>
            <person name="Vijayakumar V."/>
            <person name="Gluck-Thaler E."/>
            <person name="Korotkin H.B."/>
            <person name="Matheny P.B."/>
            <person name="Slot J.C."/>
        </authorList>
    </citation>
    <scope>NUCLEOTIDE SEQUENCE [LARGE SCALE GENOMIC DNA]</scope>
    <source>
        <strain evidence="2 3">SRW20</strain>
    </source>
</reference>
<dbReference type="Proteomes" id="UP000284706">
    <property type="component" value="Unassembled WGS sequence"/>
</dbReference>
<feature type="region of interest" description="Disordered" evidence="1">
    <location>
        <begin position="1"/>
        <end position="74"/>
    </location>
</feature>
<evidence type="ECO:0000313" key="2">
    <source>
        <dbReference type="EMBL" id="PPQ99126.1"/>
    </source>
</evidence>
<sequence>MAPALVGGEVAAPVELMPEPDPDPGESVGDEPIPPAALGSEPNGRPDGLRETDDWPEDPRLVLDPPLPLFVPAF</sequence>
<comment type="caution">
    <text evidence="2">The sequence shown here is derived from an EMBL/GenBank/DDBJ whole genome shotgun (WGS) entry which is preliminary data.</text>
</comment>
<gene>
    <name evidence="2" type="ORF">CVT26_014376</name>
</gene>
<proteinExistence type="predicted"/>
<dbReference type="EMBL" id="NHYE01001079">
    <property type="protein sequence ID" value="PPQ99126.1"/>
    <property type="molecule type" value="Genomic_DNA"/>
</dbReference>
<feature type="compositionally biased region" description="Pro residues" evidence="1">
    <location>
        <begin position="65"/>
        <end position="74"/>
    </location>
</feature>
<keyword evidence="3" id="KW-1185">Reference proteome</keyword>